<dbReference type="InterPro" id="IPR023352">
    <property type="entry name" value="MAPEG-like_dom_sf"/>
</dbReference>
<evidence type="ECO:0000256" key="1">
    <source>
        <dbReference type="ARBA" id="ARBA00004370"/>
    </source>
</evidence>
<dbReference type="InterPro" id="IPR001129">
    <property type="entry name" value="Membr-assoc_MAPEG"/>
</dbReference>
<comment type="caution">
    <text evidence="6">The sequence shown here is derived from an EMBL/GenBank/DDBJ whole genome shotgun (WGS) entry which is preliminary data.</text>
</comment>
<dbReference type="PANTHER" id="PTHR35814:SF1">
    <property type="entry name" value="GLUTATHIONE S-TRANSFERASE-RELATED"/>
    <property type="match status" value="1"/>
</dbReference>
<evidence type="ECO:0000256" key="2">
    <source>
        <dbReference type="ARBA" id="ARBA00022692"/>
    </source>
</evidence>
<organism evidence="6 7">
    <name type="scientific">Sneathiella litorea</name>
    <dbReference type="NCBI Taxonomy" id="2606216"/>
    <lineage>
        <taxon>Bacteria</taxon>
        <taxon>Pseudomonadati</taxon>
        <taxon>Pseudomonadota</taxon>
        <taxon>Alphaproteobacteria</taxon>
        <taxon>Sneathiellales</taxon>
        <taxon>Sneathiellaceae</taxon>
        <taxon>Sneathiella</taxon>
    </lineage>
</organism>
<dbReference type="GO" id="GO:0016020">
    <property type="term" value="C:membrane"/>
    <property type="evidence" value="ECO:0007669"/>
    <property type="project" value="UniProtKB-SubCell"/>
</dbReference>
<proteinExistence type="predicted"/>
<reference evidence="6 7" key="1">
    <citation type="submission" date="2019-12" db="EMBL/GenBank/DDBJ databases">
        <title>Snethiella sp. nov. sp. isolated from sea sand.</title>
        <authorList>
            <person name="Kim J."/>
            <person name="Jeong S.E."/>
            <person name="Jung H.S."/>
            <person name="Jeon C.O."/>
        </authorList>
    </citation>
    <scope>NUCLEOTIDE SEQUENCE [LARGE SCALE GENOMIC DNA]</scope>
    <source>
        <strain evidence="6 7">DP05</strain>
    </source>
</reference>
<dbReference type="Proteomes" id="UP000476030">
    <property type="component" value="Unassembled WGS sequence"/>
</dbReference>
<keyword evidence="7" id="KW-1185">Reference proteome</keyword>
<comment type="subcellular location">
    <subcellularLocation>
        <location evidence="1">Membrane</location>
    </subcellularLocation>
</comment>
<dbReference type="Pfam" id="PF01124">
    <property type="entry name" value="MAPEG"/>
    <property type="match status" value="1"/>
</dbReference>
<name>A0A6L8W914_9PROT</name>
<feature type="transmembrane region" description="Helical" evidence="5">
    <location>
        <begin position="70"/>
        <end position="92"/>
    </location>
</feature>
<evidence type="ECO:0000256" key="5">
    <source>
        <dbReference type="SAM" id="Phobius"/>
    </source>
</evidence>
<sequence>MTITPIFAALLALVFVLLSIRTVKARRRSKISLGDGGDNALQMAVRAHGNFIEYVPITLLLMTFLEMRTVSIYVLIALGSLLFVGRCCHAIGFSGANMNFRFRAIGMVLTFIALIVASLWLLYTYLI</sequence>
<keyword evidence="4 5" id="KW-0472">Membrane</keyword>
<dbReference type="Gene3D" id="1.20.120.550">
    <property type="entry name" value="Membrane associated eicosanoid/glutathione metabolism-like domain"/>
    <property type="match status" value="1"/>
</dbReference>
<protein>
    <submittedName>
        <fullName evidence="6">Glutathione metabolism protein</fullName>
    </submittedName>
</protein>
<evidence type="ECO:0000256" key="3">
    <source>
        <dbReference type="ARBA" id="ARBA00022989"/>
    </source>
</evidence>
<feature type="transmembrane region" description="Helical" evidence="5">
    <location>
        <begin position="104"/>
        <end position="126"/>
    </location>
</feature>
<dbReference type="SUPFAM" id="SSF161084">
    <property type="entry name" value="MAPEG domain-like"/>
    <property type="match status" value="1"/>
</dbReference>
<evidence type="ECO:0000313" key="6">
    <source>
        <dbReference type="EMBL" id="MZR30983.1"/>
    </source>
</evidence>
<evidence type="ECO:0000256" key="4">
    <source>
        <dbReference type="ARBA" id="ARBA00023136"/>
    </source>
</evidence>
<dbReference type="AlphaFoldDB" id="A0A6L8W914"/>
<gene>
    <name evidence="6" type="ORF">GQE98_10090</name>
</gene>
<keyword evidence="2 5" id="KW-0812">Transmembrane</keyword>
<dbReference type="EMBL" id="WTUW01000002">
    <property type="protein sequence ID" value="MZR30983.1"/>
    <property type="molecule type" value="Genomic_DNA"/>
</dbReference>
<dbReference type="PANTHER" id="PTHR35814">
    <property type="match status" value="1"/>
</dbReference>
<keyword evidence="3 5" id="KW-1133">Transmembrane helix</keyword>
<evidence type="ECO:0000313" key="7">
    <source>
        <dbReference type="Proteomes" id="UP000476030"/>
    </source>
</evidence>
<accession>A0A6L8W914</accession>